<gene>
    <name evidence="2" type="ORF">E5225_00385</name>
</gene>
<organism evidence="2 3">
    <name type="scientific">Cellulomonas shaoxiangyii</name>
    <dbReference type="NCBI Taxonomy" id="2566013"/>
    <lineage>
        <taxon>Bacteria</taxon>
        <taxon>Bacillati</taxon>
        <taxon>Actinomycetota</taxon>
        <taxon>Actinomycetes</taxon>
        <taxon>Micrococcales</taxon>
        <taxon>Cellulomonadaceae</taxon>
        <taxon>Cellulomonas</taxon>
    </lineage>
</organism>
<keyword evidence="1" id="KW-1133">Transmembrane helix</keyword>
<keyword evidence="3" id="KW-1185">Reference proteome</keyword>
<accession>A0A4P7SDU4</accession>
<keyword evidence="1" id="KW-0472">Membrane</keyword>
<protein>
    <submittedName>
        <fullName evidence="2">Uncharacterized protein</fullName>
    </submittedName>
</protein>
<dbReference type="EMBL" id="CP039291">
    <property type="protein sequence ID" value="QCB92239.1"/>
    <property type="molecule type" value="Genomic_DNA"/>
</dbReference>
<dbReference type="Proteomes" id="UP000296469">
    <property type="component" value="Chromosome"/>
</dbReference>
<dbReference type="RefSeq" id="WP_135972602.1">
    <property type="nucleotide sequence ID" value="NZ_CP039291.1"/>
</dbReference>
<dbReference type="KEGG" id="celz:E5225_00385"/>
<proteinExistence type="predicted"/>
<evidence type="ECO:0000256" key="1">
    <source>
        <dbReference type="SAM" id="Phobius"/>
    </source>
</evidence>
<feature type="transmembrane region" description="Helical" evidence="1">
    <location>
        <begin position="20"/>
        <end position="38"/>
    </location>
</feature>
<dbReference type="OrthoDB" id="4774531at2"/>
<sequence>MIFFGWGKRSTTAQLDAGRALVRVWGYFHLFWLFRLSWPKGYLLATATEAGWAQQPVSDAEGASLDPEGRTNLNPWWRFGLLLPVVGVVVTIVLGTLFPGT</sequence>
<evidence type="ECO:0000313" key="3">
    <source>
        <dbReference type="Proteomes" id="UP000296469"/>
    </source>
</evidence>
<reference evidence="2 3" key="1">
    <citation type="submission" date="2019-04" db="EMBL/GenBank/DDBJ databases">
        <title>Isolation and identification of Cellulomonas shaoxiangyii sp. Nov. isolated from feces of the Tibetan antelopes (Pantholops hodgsonii) in the Qinghai-Tibet plateau of China.</title>
        <authorList>
            <person name="Tian Z."/>
        </authorList>
    </citation>
    <scope>NUCLEOTIDE SEQUENCE [LARGE SCALE GENOMIC DNA]</scope>
    <source>
        <strain evidence="2 3">Z28</strain>
    </source>
</reference>
<feature type="transmembrane region" description="Helical" evidence="1">
    <location>
        <begin position="76"/>
        <end position="98"/>
    </location>
</feature>
<name>A0A4P7SDU4_9CELL</name>
<evidence type="ECO:0000313" key="2">
    <source>
        <dbReference type="EMBL" id="QCB92239.1"/>
    </source>
</evidence>
<dbReference type="AlphaFoldDB" id="A0A4P7SDU4"/>
<keyword evidence="1" id="KW-0812">Transmembrane</keyword>